<dbReference type="Pfam" id="PF00171">
    <property type="entry name" value="Aldedh"/>
    <property type="match status" value="1"/>
</dbReference>
<protein>
    <submittedName>
        <fullName evidence="4">Unannotated protein</fullName>
    </submittedName>
</protein>
<dbReference type="EMBL" id="CAEZUF010000089">
    <property type="protein sequence ID" value="CAB4596835.1"/>
    <property type="molecule type" value="Genomic_DNA"/>
</dbReference>
<reference evidence="4" key="1">
    <citation type="submission" date="2020-05" db="EMBL/GenBank/DDBJ databases">
        <authorList>
            <person name="Chiriac C."/>
            <person name="Salcher M."/>
            <person name="Ghai R."/>
            <person name="Kavagutti S V."/>
        </authorList>
    </citation>
    <scope>NUCLEOTIDE SEQUENCE</scope>
</reference>
<dbReference type="InterPro" id="IPR012394">
    <property type="entry name" value="Aldehyde_DH_NAD(P)"/>
</dbReference>
<dbReference type="InterPro" id="IPR016163">
    <property type="entry name" value="Ald_DH_C"/>
</dbReference>
<dbReference type="AlphaFoldDB" id="A0A6J6GCJ2"/>
<feature type="domain" description="Aldehyde dehydrogenase" evidence="3">
    <location>
        <begin position="29"/>
        <end position="480"/>
    </location>
</feature>
<name>A0A6J6GCJ2_9ZZZZ</name>
<dbReference type="InterPro" id="IPR016161">
    <property type="entry name" value="Ald_DH/histidinol_DH"/>
</dbReference>
<evidence type="ECO:0000256" key="1">
    <source>
        <dbReference type="ARBA" id="ARBA00009986"/>
    </source>
</evidence>
<evidence type="ECO:0000259" key="3">
    <source>
        <dbReference type="Pfam" id="PF00171"/>
    </source>
</evidence>
<organism evidence="4">
    <name type="scientific">freshwater metagenome</name>
    <dbReference type="NCBI Taxonomy" id="449393"/>
    <lineage>
        <taxon>unclassified sequences</taxon>
        <taxon>metagenomes</taxon>
        <taxon>ecological metagenomes</taxon>
    </lineage>
</organism>
<dbReference type="PROSITE" id="PS00687">
    <property type="entry name" value="ALDEHYDE_DEHYDR_GLU"/>
    <property type="match status" value="1"/>
</dbReference>
<accession>A0A6J6GCJ2</accession>
<dbReference type="GO" id="GO:0006081">
    <property type="term" value="P:aldehyde metabolic process"/>
    <property type="evidence" value="ECO:0007669"/>
    <property type="project" value="InterPro"/>
</dbReference>
<sequence length="518" mass="55860">MIDRRLAGKTVLGRINSDTKSVYSVSMANKETFASLDPATGLVVGRYPNTSREEVFQIVDNAKLASKPWAAIGFAKRKKIMLNWAALLTREFEVGAALIKSETGKPLGDARLEISLAISHIAWAAKNAGRILAIQSRPAGILMFNMSAKVQRTPYGVVGVIGPWNYPAFTPIGSITYALAAGNTVVFKPSEFTPGVGAWLSETFKRVAPFNDIFTTITGLPETGKALTESAIDKISFTGSTKTAKLVGQSCAARMIPFLLECGGKDPVLIDEDADLNLAADNTLWSAMSNSGQSCIGAERVYVHKEVADKFIKIITQMASDLKPGAIEGDSYGPATMPSQLKIIAAHIKDAADNGAKFLLGGADSVHEKYVDPVIMCDVPENSTAVTEETFGPTLVINRVSDMDEAIQLSNATRYGLGASVWSRRNGEKIASKLHCGMVSINSVFLFAAIASIPFGGIKDSGNGRIHGAEGLLEFTYPRAIVRPMFKIPIAFTTFKRTEFANKFIIKLVKMLHGNKRR</sequence>
<evidence type="ECO:0000313" key="4">
    <source>
        <dbReference type="EMBL" id="CAB4596835.1"/>
    </source>
</evidence>
<comment type="similarity">
    <text evidence="1">Belongs to the aldehyde dehydrogenase family.</text>
</comment>
<proteinExistence type="inferred from homology"/>
<dbReference type="SUPFAM" id="SSF53720">
    <property type="entry name" value="ALDH-like"/>
    <property type="match status" value="1"/>
</dbReference>
<dbReference type="InterPro" id="IPR016162">
    <property type="entry name" value="Ald_DH_N"/>
</dbReference>
<dbReference type="PIRSF" id="PIRSF036492">
    <property type="entry name" value="ALDH"/>
    <property type="match status" value="1"/>
</dbReference>
<dbReference type="GO" id="GO:0016620">
    <property type="term" value="F:oxidoreductase activity, acting on the aldehyde or oxo group of donors, NAD or NADP as acceptor"/>
    <property type="evidence" value="ECO:0007669"/>
    <property type="project" value="InterPro"/>
</dbReference>
<dbReference type="Gene3D" id="3.40.309.10">
    <property type="entry name" value="Aldehyde Dehydrogenase, Chain A, domain 2"/>
    <property type="match status" value="1"/>
</dbReference>
<dbReference type="CDD" id="cd07099">
    <property type="entry name" value="ALDH_DDALDH"/>
    <property type="match status" value="1"/>
</dbReference>
<dbReference type="InterPro" id="IPR029510">
    <property type="entry name" value="Ald_DH_CS_GLU"/>
</dbReference>
<dbReference type="InterPro" id="IPR015590">
    <property type="entry name" value="Aldehyde_DH_dom"/>
</dbReference>
<evidence type="ECO:0000256" key="2">
    <source>
        <dbReference type="ARBA" id="ARBA00023002"/>
    </source>
</evidence>
<dbReference type="PANTHER" id="PTHR11699">
    <property type="entry name" value="ALDEHYDE DEHYDROGENASE-RELATED"/>
    <property type="match status" value="1"/>
</dbReference>
<gene>
    <name evidence="4" type="ORF">UFOPK1791_00879</name>
</gene>
<keyword evidence="2" id="KW-0560">Oxidoreductase</keyword>
<dbReference type="Gene3D" id="3.40.605.10">
    <property type="entry name" value="Aldehyde Dehydrogenase, Chain A, domain 1"/>
    <property type="match status" value="1"/>
</dbReference>